<feature type="region of interest" description="Disordered" evidence="1">
    <location>
        <begin position="15"/>
        <end position="73"/>
    </location>
</feature>
<evidence type="ECO:0000256" key="1">
    <source>
        <dbReference type="SAM" id="MobiDB-lite"/>
    </source>
</evidence>
<dbReference type="Proteomes" id="UP001630127">
    <property type="component" value="Unassembled WGS sequence"/>
</dbReference>
<evidence type="ECO:0000313" key="3">
    <source>
        <dbReference type="Proteomes" id="UP001630127"/>
    </source>
</evidence>
<accession>A0ABD2XSN3</accession>
<dbReference type="EMBL" id="JBJUIK010000017">
    <property type="protein sequence ID" value="KAL3498222.1"/>
    <property type="molecule type" value="Genomic_DNA"/>
</dbReference>
<comment type="caution">
    <text evidence="2">The sequence shown here is derived from an EMBL/GenBank/DDBJ whole genome shotgun (WGS) entry which is preliminary data.</text>
</comment>
<dbReference type="AlphaFoldDB" id="A0ABD2XSN3"/>
<gene>
    <name evidence="2" type="ORF">ACH5RR_040954</name>
</gene>
<sequence length="87" mass="9480">MRVNNIHLFNITNWPKLPKPPRWHYIDGTKETDDDKKDKKGGEARDKAGRSRAGDRAGSTGVGDGAGISSDFFGDRVAPLGLLLNDS</sequence>
<protein>
    <submittedName>
        <fullName evidence="2">Uncharacterized protein</fullName>
    </submittedName>
</protein>
<evidence type="ECO:0000313" key="2">
    <source>
        <dbReference type="EMBL" id="KAL3498222.1"/>
    </source>
</evidence>
<name>A0ABD2XSN3_9GENT</name>
<proteinExistence type="predicted"/>
<keyword evidence="3" id="KW-1185">Reference proteome</keyword>
<reference evidence="2 3" key="1">
    <citation type="submission" date="2024-11" db="EMBL/GenBank/DDBJ databases">
        <title>A near-complete genome assembly of Cinchona calisaya.</title>
        <authorList>
            <person name="Lian D.C."/>
            <person name="Zhao X.W."/>
            <person name="Wei L."/>
        </authorList>
    </citation>
    <scope>NUCLEOTIDE SEQUENCE [LARGE SCALE GENOMIC DNA]</scope>
    <source>
        <tissue evidence="2">Nenye</tissue>
    </source>
</reference>
<feature type="compositionally biased region" description="Basic and acidic residues" evidence="1">
    <location>
        <begin position="24"/>
        <end position="55"/>
    </location>
</feature>
<organism evidence="2 3">
    <name type="scientific">Cinchona calisaya</name>
    <dbReference type="NCBI Taxonomy" id="153742"/>
    <lineage>
        <taxon>Eukaryota</taxon>
        <taxon>Viridiplantae</taxon>
        <taxon>Streptophyta</taxon>
        <taxon>Embryophyta</taxon>
        <taxon>Tracheophyta</taxon>
        <taxon>Spermatophyta</taxon>
        <taxon>Magnoliopsida</taxon>
        <taxon>eudicotyledons</taxon>
        <taxon>Gunneridae</taxon>
        <taxon>Pentapetalae</taxon>
        <taxon>asterids</taxon>
        <taxon>lamiids</taxon>
        <taxon>Gentianales</taxon>
        <taxon>Rubiaceae</taxon>
        <taxon>Cinchonoideae</taxon>
        <taxon>Cinchoneae</taxon>
        <taxon>Cinchona</taxon>
    </lineage>
</organism>